<proteinExistence type="predicted"/>
<dbReference type="GO" id="GO:0005856">
    <property type="term" value="C:cytoskeleton"/>
    <property type="evidence" value="ECO:0007669"/>
    <property type="project" value="UniProtKB-SubCell"/>
</dbReference>
<evidence type="ECO:0000256" key="3">
    <source>
        <dbReference type="ARBA" id="ARBA00023203"/>
    </source>
</evidence>
<protein>
    <submittedName>
        <fullName evidence="5">Uncharacterized protein</fullName>
    </submittedName>
</protein>
<evidence type="ECO:0000256" key="2">
    <source>
        <dbReference type="ARBA" id="ARBA00022490"/>
    </source>
</evidence>
<dbReference type="SUPFAM" id="SSF55770">
    <property type="entry name" value="Profilin (actin-binding protein)"/>
    <property type="match status" value="1"/>
</dbReference>
<dbReference type="Proteomes" id="UP000002254">
    <property type="component" value="Chromosome 12"/>
</dbReference>
<dbReference type="Gene3D" id="3.30.450.30">
    <property type="entry name" value="Dynein light chain 2a, cytoplasmic"/>
    <property type="match status" value="1"/>
</dbReference>
<dbReference type="AlphaFoldDB" id="A0A8P0PFE1"/>
<dbReference type="GO" id="GO:0003779">
    <property type="term" value="F:actin binding"/>
    <property type="evidence" value="ECO:0007669"/>
    <property type="project" value="UniProtKB-KW"/>
</dbReference>
<dbReference type="InterPro" id="IPR005454">
    <property type="entry name" value="Profilin1/2/3_vertebrate"/>
</dbReference>
<reference evidence="5 6" key="1">
    <citation type="journal article" date="2005" name="Nature">
        <title>Genome sequence, comparative analysis and haplotype structure of the domestic dog.</title>
        <authorList>
            <consortium name="Broad Sequencing Platform"/>
            <person name="Lindblad-Toh K."/>
            <person name="Wade C.M."/>
            <person name="Mikkelsen T.S."/>
            <person name="Karlsson E.K."/>
            <person name="Jaffe D.B."/>
            <person name="Kamal M."/>
            <person name="Clamp M."/>
            <person name="Chang J.L."/>
            <person name="Kulbokas E.J. III"/>
            <person name="Zody M.C."/>
            <person name="Mauceli E."/>
            <person name="Xie X."/>
            <person name="Breen M."/>
            <person name="Wayne R.K."/>
            <person name="Ostrander E.A."/>
            <person name="Ponting C.P."/>
            <person name="Galibert F."/>
            <person name="Smith D.R."/>
            <person name="DeJong P.J."/>
            <person name="Kirkness E."/>
            <person name="Alvarez P."/>
            <person name="Biagi T."/>
            <person name="Brockman W."/>
            <person name="Butler J."/>
            <person name="Chin C.W."/>
            <person name="Cook A."/>
            <person name="Cuff J."/>
            <person name="Daly M.J."/>
            <person name="DeCaprio D."/>
            <person name="Gnerre S."/>
            <person name="Grabherr M."/>
            <person name="Kellis M."/>
            <person name="Kleber M."/>
            <person name="Bardeleben C."/>
            <person name="Goodstadt L."/>
            <person name="Heger A."/>
            <person name="Hitte C."/>
            <person name="Kim L."/>
            <person name="Koepfli K.P."/>
            <person name="Parker H.G."/>
            <person name="Pollinger J.P."/>
            <person name="Searle S.M."/>
            <person name="Sutter N.B."/>
            <person name="Thomas R."/>
            <person name="Webber C."/>
            <person name="Baldwin J."/>
            <person name="Abebe A."/>
            <person name="Abouelleil A."/>
            <person name="Aftuck L."/>
            <person name="Ait-Zahra M."/>
            <person name="Aldredge T."/>
            <person name="Allen N."/>
            <person name="An P."/>
            <person name="Anderson S."/>
            <person name="Antoine C."/>
            <person name="Arachchi H."/>
            <person name="Aslam A."/>
            <person name="Ayotte L."/>
            <person name="Bachantsang P."/>
            <person name="Barry A."/>
            <person name="Bayul T."/>
            <person name="Benamara M."/>
            <person name="Berlin A."/>
            <person name="Bessette D."/>
            <person name="Blitshteyn B."/>
            <person name="Bloom T."/>
            <person name="Blye J."/>
            <person name="Boguslavskiy L."/>
            <person name="Bonnet C."/>
            <person name="Boukhgalter B."/>
            <person name="Brown A."/>
            <person name="Cahill P."/>
            <person name="Calixte N."/>
            <person name="Camarata J."/>
            <person name="Cheshatsang Y."/>
            <person name="Chu J."/>
            <person name="Citroen M."/>
            <person name="Collymore A."/>
            <person name="Cooke P."/>
            <person name="Dawoe T."/>
            <person name="Daza R."/>
            <person name="Decktor K."/>
            <person name="DeGray S."/>
            <person name="Dhargay N."/>
            <person name="Dooley K."/>
            <person name="Dooley K."/>
            <person name="Dorje P."/>
            <person name="Dorjee K."/>
            <person name="Dorris L."/>
            <person name="Duffey N."/>
            <person name="Dupes A."/>
            <person name="Egbiremolen O."/>
            <person name="Elong R."/>
            <person name="Falk J."/>
            <person name="Farina A."/>
            <person name="Faro S."/>
            <person name="Ferguson D."/>
            <person name="Ferreira P."/>
            <person name="Fisher S."/>
            <person name="FitzGerald M."/>
            <person name="Foley K."/>
            <person name="Foley C."/>
            <person name="Franke A."/>
            <person name="Friedrich D."/>
            <person name="Gage D."/>
            <person name="Garber M."/>
            <person name="Gearin G."/>
            <person name="Giannoukos G."/>
            <person name="Goode T."/>
            <person name="Goyette A."/>
            <person name="Graham J."/>
            <person name="Grandbois E."/>
            <person name="Gyaltsen K."/>
            <person name="Hafez N."/>
            <person name="Hagopian D."/>
            <person name="Hagos B."/>
            <person name="Hall J."/>
            <person name="Healy C."/>
            <person name="Hegarty R."/>
            <person name="Honan T."/>
            <person name="Horn A."/>
            <person name="Houde N."/>
            <person name="Hughes L."/>
            <person name="Hunnicutt L."/>
            <person name="Husby M."/>
            <person name="Jester B."/>
            <person name="Jones C."/>
            <person name="Kamat A."/>
            <person name="Kanga B."/>
            <person name="Kells C."/>
            <person name="Khazanovich D."/>
            <person name="Kieu A.C."/>
            <person name="Kisner P."/>
            <person name="Kumar M."/>
            <person name="Lance K."/>
            <person name="Landers T."/>
            <person name="Lara M."/>
            <person name="Lee W."/>
            <person name="Leger J.P."/>
            <person name="Lennon N."/>
            <person name="Leuper L."/>
            <person name="LeVine S."/>
            <person name="Liu J."/>
            <person name="Liu X."/>
            <person name="Lokyitsang Y."/>
            <person name="Lokyitsang T."/>
            <person name="Lui A."/>
            <person name="Macdonald J."/>
            <person name="Major J."/>
            <person name="Marabella R."/>
            <person name="Maru K."/>
            <person name="Matthews C."/>
            <person name="McDonough S."/>
            <person name="Mehta T."/>
            <person name="Meldrim J."/>
            <person name="Melnikov A."/>
            <person name="Meneus L."/>
            <person name="Mihalev A."/>
            <person name="Mihova T."/>
            <person name="Miller K."/>
            <person name="Mittelman R."/>
            <person name="Mlenga V."/>
            <person name="Mulrain L."/>
            <person name="Munson G."/>
            <person name="Navidi A."/>
            <person name="Naylor J."/>
            <person name="Nguyen T."/>
            <person name="Nguyen N."/>
            <person name="Nguyen C."/>
            <person name="Nguyen T."/>
            <person name="Nicol R."/>
            <person name="Norbu N."/>
            <person name="Norbu C."/>
            <person name="Novod N."/>
            <person name="Nyima T."/>
            <person name="Olandt P."/>
            <person name="O'Neill B."/>
            <person name="O'Neill K."/>
            <person name="Osman S."/>
            <person name="Oyono L."/>
            <person name="Patti C."/>
            <person name="Perrin D."/>
            <person name="Phunkhang P."/>
            <person name="Pierre F."/>
            <person name="Priest M."/>
            <person name="Rachupka A."/>
            <person name="Raghuraman S."/>
            <person name="Rameau R."/>
            <person name="Ray V."/>
            <person name="Raymond C."/>
            <person name="Rege F."/>
            <person name="Rise C."/>
            <person name="Rogers J."/>
            <person name="Rogov P."/>
            <person name="Sahalie J."/>
            <person name="Settipalli S."/>
            <person name="Sharpe T."/>
            <person name="Shea T."/>
            <person name="Sheehan M."/>
            <person name="Sherpa N."/>
            <person name="Shi J."/>
            <person name="Shih D."/>
            <person name="Sloan J."/>
            <person name="Smith C."/>
            <person name="Sparrow T."/>
            <person name="Stalker J."/>
            <person name="Stange-Thomann N."/>
            <person name="Stavropoulos S."/>
            <person name="Stone C."/>
            <person name="Stone S."/>
            <person name="Sykes S."/>
            <person name="Tchuinga P."/>
            <person name="Tenzing P."/>
            <person name="Tesfaye S."/>
            <person name="Thoulutsang D."/>
            <person name="Thoulutsang Y."/>
            <person name="Topham K."/>
            <person name="Topping I."/>
            <person name="Tsamla T."/>
            <person name="Vassiliev H."/>
            <person name="Venkataraman V."/>
            <person name="Vo A."/>
            <person name="Wangchuk T."/>
            <person name="Wangdi T."/>
            <person name="Weiand M."/>
            <person name="Wilkinson J."/>
            <person name="Wilson A."/>
            <person name="Yadav S."/>
            <person name="Yang S."/>
            <person name="Yang X."/>
            <person name="Young G."/>
            <person name="Yu Q."/>
            <person name="Zainoun J."/>
            <person name="Zembek L."/>
            <person name="Zimmer A."/>
            <person name="Lander E.S."/>
        </authorList>
    </citation>
    <scope>NUCLEOTIDE SEQUENCE [LARGE SCALE GENOMIC DNA]</scope>
    <source>
        <strain evidence="5">Boxer</strain>
    </source>
</reference>
<dbReference type="Ensembl" id="ENSCAFT00000109272.1">
    <property type="protein sequence ID" value="ENSCAFP00000067148.1"/>
    <property type="gene ID" value="ENSCAFG00000059121.1"/>
</dbReference>
<evidence type="ECO:0000256" key="1">
    <source>
        <dbReference type="ARBA" id="ARBA00004245"/>
    </source>
</evidence>
<dbReference type="PANTHER" id="PTHR13936">
    <property type="entry name" value="PROFILIN"/>
    <property type="match status" value="1"/>
</dbReference>
<name>A0A8P0PFE1_CANLF</name>
<evidence type="ECO:0000313" key="5">
    <source>
        <dbReference type="Ensembl" id="ENSCAFP00000067148.1"/>
    </source>
</evidence>
<accession>A0A8P0PFE1</accession>
<sequence length="120" mass="13296">MARWKCCINNLMGPVRTAIMSYKDFFSVWGTVLEKHLSTSCQLRLVSSLAKTGPGFFMSGLTPKGQKCSVIQDSPLQDEKFIMDLPTRSTSSFETPVYSTPTSTFSLATAYSSCLWNCLS</sequence>
<evidence type="ECO:0000313" key="6">
    <source>
        <dbReference type="Proteomes" id="UP000002254"/>
    </source>
</evidence>
<dbReference type="InterPro" id="IPR036140">
    <property type="entry name" value="PFN_sf"/>
</dbReference>
<organism evidence="5 6">
    <name type="scientific">Canis lupus familiaris</name>
    <name type="common">Dog</name>
    <name type="synonym">Canis familiaris</name>
    <dbReference type="NCBI Taxonomy" id="9615"/>
    <lineage>
        <taxon>Eukaryota</taxon>
        <taxon>Metazoa</taxon>
        <taxon>Chordata</taxon>
        <taxon>Craniata</taxon>
        <taxon>Vertebrata</taxon>
        <taxon>Euteleostomi</taxon>
        <taxon>Mammalia</taxon>
        <taxon>Eutheria</taxon>
        <taxon>Laurasiatheria</taxon>
        <taxon>Carnivora</taxon>
        <taxon>Caniformia</taxon>
        <taxon>Canidae</taxon>
        <taxon>Canis</taxon>
    </lineage>
</organism>
<dbReference type="GO" id="GO:0030036">
    <property type="term" value="P:actin cytoskeleton organization"/>
    <property type="evidence" value="ECO:0007669"/>
    <property type="project" value="InterPro"/>
</dbReference>
<comment type="subcellular location">
    <subcellularLocation>
        <location evidence="1">Cytoplasm</location>
        <location evidence="1">Cytoskeleton</location>
    </subcellularLocation>
</comment>
<keyword evidence="2" id="KW-0963">Cytoplasm</keyword>
<evidence type="ECO:0000256" key="4">
    <source>
        <dbReference type="ARBA" id="ARBA00023212"/>
    </source>
</evidence>
<keyword evidence="4" id="KW-0206">Cytoskeleton</keyword>
<dbReference type="PANTHER" id="PTHR13936:SF14">
    <property type="entry name" value="PROFILIN-1"/>
    <property type="match status" value="1"/>
</dbReference>
<dbReference type="PRINTS" id="PR01639">
    <property type="entry name" value="PROFILINMAML"/>
</dbReference>
<keyword evidence="3" id="KW-0009">Actin-binding</keyword>
<reference evidence="5" key="2">
    <citation type="submission" date="2025-08" db="UniProtKB">
        <authorList>
            <consortium name="Ensembl"/>
        </authorList>
    </citation>
    <scope>IDENTIFICATION</scope>
</reference>